<evidence type="ECO:0000259" key="6">
    <source>
        <dbReference type="PROSITE" id="PS51292"/>
    </source>
</evidence>
<gene>
    <name evidence="7" type="ORF">OLEA9_A114662</name>
</gene>
<keyword evidence="3" id="KW-0862">Zinc</keyword>
<dbReference type="SUPFAM" id="SSF57850">
    <property type="entry name" value="RING/U-box"/>
    <property type="match status" value="1"/>
</dbReference>
<dbReference type="GO" id="GO:0016874">
    <property type="term" value="F:ligase activity"/>
    <property type="evidence" value="ECO:0007669"/>
    <property type="project" value="UniProtKB-KW"/>
</dbReference>
<dbReference type="OrthoDB" id="1734943at2759"/>
<reference evidence="7 8" key="1">
    <citation type="submission" date="2019-12" db="EMBL/GenBank/DDBJ databases">
        <authorList>
            <person name="Alioto T."/>
            <person name="Alioto T."/>
            <person name="Gomez Garrido J."/>
        </authorList>
    </citation>
    <scope>NUCLEOTIDE SEQUENCE [LARGE SCALE GENOMIC DNA]</scope>
</reference>
<dbReference type="Gramene" id="OE9A114662T2">
    <property type="protein sequence ID" value="OE9A114662C2"/>
    <property type="gene ID" value="OE9A114662"/>
</dbReference>
<feature type="compositionally biased region" description="Basic and acidic residues" evidence="4">
    <location>
        <begin position="23"/>
        <end position="34"/>
    </location>
</feature>
<name>A0A8S0S830_OLEEU</name>
<dbReference type="InterPro" id="IPR013083">
    <property type="entry name" value="Znf_RING/FYVE/PHD"/>
</dbReference>
<keyword evidence="7" id="KW-0436">Ligase</keyword>
<feature type="region of interest" description="Disordered" evidence="4">
    <location>
        <begin position="1"/>
        <end position="34"/>
    </location>
</feature>
<keyword evidence="8" id="KW-1185">Reference proteome</keyword>
<feature type="transmembrane region" description="Helical" evidence="5">
    <location>
        <begin position="194"/>
        <end position="212"/>
    </location>
</feature>
<dbReference type="SMART" id="SM00744">
    <property type="entry name" value="RINGv"/>
    <property type="match status" value="1"/>
</dbReference>
<evidence type="ECO:0000313" key="7">
    <source>
        <dbReference type="EMBL" id="CAA2988185.1"/>
    </source>
</evidence>
<dbReference type="PROSITE" id="PS51292">
    <property type="entry name" value="ZF_RING_CH"/>
    <property type="match status" value="1"/>
</dbReference>
<dbReference type="EMBL" id="CACTIH010003976">
    <property type="protein sequence ID" value="CAA2988185.1"/>
    <property type="molecule type" value="Genomic_DNA"/>
</dbReference>
<evidence type="ECO:0000256" key="1">
    <source>
        <dbReference type="ARBA" id="ARBA00022723"/>
    </source>
</evidence>
<dbReference type="Proteomes" id="UP000594638">
    <property type="component" value="Unassembled WGS sequence"/>
</dbReference>
<evidence type="ECO:0000256" key="4">
    <source>
        <dbReference type="SAM" id="MobiDB-lite"/>
    </source>
</evidence>
<evidence type="ECO:0000256" key="5">
    <source>
        <dbReference type="SAM" id="Phobius"/>
    </source>
</evidence>
<dbReference type="PANTHER" id="PTHR46214">
    <property type="entry name" value="ZINC FINGER, RING-CH-TYPE"/>
    <property type="match status" value="1"/>
</dbReference>
<sequence length="218" mass="23934">MDQESSDSTREINQKMKQISAGDHSRNTADSETHITIELTETADLNDKSDGSTPNEAMIVDEPAKVKEEDNCPSCVIDVKSSDSGANGSSVGEGERVCRICHLSAKESGKESIALMEIGCGCKGELGIAHSECAEAWFRVKGHSRLCEICGETATNITGVSDNRFMEEWNERRSLDASTNFSDGSRRCMTGQPLCNFLMACLVIAFILPWFFRVDMFQ</sequence>
<keyword evidence="1" id="KW-0479">Metal-binding</keyword>
<dbReference type="Pfam" id="PF12906">
    <property type="entry name" value="RINGv"/>
    <property type="match status" value="1"/>
</dbReference>
<dbReference type="Gene3D" id="3.30.40.10">
    <property type="entry name" value="Zinc/RING finger domain, C3HC4 (zinc finger)"/>
    <property type="match status" value="1"/>
</dbReference>
<evidence type="ECO:0000313" key="8">
    <source>
        <dbReference type="Proteomes" id="UP000594638"/>
    </source>
</evidence>
<proteinExistence type="predicted"/>
<feature type="domain" description="RING-CH-type" evidence="6">
    <location>
        <begin position="90"/>
        <end position="157"/>
    </location>
</feature>
<keyword evidence="5" id="KW-0472">Membrane</keyword>
<comment type="caution">
    <text evidence="7">The sequence shown here is derived from an EMBL/GenBank/DDBJ whole genome shotgun (WGS) entry which is preliminary data.</text>
</comment>
<accession>A0A8S0S830</accession>
<dbReference type="PANTHER" id="PTHR46214:SF8">
    <property type="entry name" value="RING_FYVE_PHD ZINC FINGER SUPERFAMILY PROTEIN"/>
    <property type="match status" value="1"/>
</dbReference>
<keyword evidence="2" id="KW-0863">Zinc-finger</keyword>
<keyword evidence="5" id="KW-0812">Transmembrane</keyword>
<protein>
    <submittedName>
        <fullName evidence="7">E3 ubiquitin- ligase MARCH8-like isoform X1</fullName>
    </submittedName>
</protein>
<dbReference type="GO" id="GO:0008270">
    <property type="term" value="F:zinc ion binding"/>
    <property type="evidence" value="ECO:0007669"/>
    <property type="project" value="UniProtKB-KW"/>
</dbReference>
<dbReference type="AlphaFoldDB" id="A0A8S0S830"/>
<organism evidence="7 8">
    <name type="scientific">Olea europaea subsp. europaea</name>
    <dbReference type="NCBI Taxonomy" id="158383"/>
    <lineage>
        <taxon>Eukaryota</taxon>
        <taxon>Viridiplantae</taxon>
        <taxon>Streptophyta</taxon>
        <taxon>Embryophyta</taxon>
        <taxon>Tracheophyta</taxon>
        <taxon>Spermatophyta</taxon>
        <taxon>Magnoliopsida</taxon>
        <taxon>eudicotyledons</taxon>
        <taxon>Gunneridae</taxon>
        <taxon>Pentapetalae</taxon>
        <taxon>asterids</taxon>
        <taxon>lamiids</taxon>
        <taxon>Lamiales</taxon>
        <taxon>Oleaceae</taxon>
        <taxon>Oleeae</taxon>
        <taxon>Olea</taxon>
    </lineage>
</organism>
<dbReference type="InterPro" id="IPR011016">
    <property type="entry name" value="Znf_RING-CH"/>
</dbReference>
<evidence type="ECO:0000256" key="3">
    <source>
        <dbReference type="ARBA" id="ARBA00022833"/>
    </source>
</evidence>
<evidence type="ECO:0000256" key="2">
    <source>
        <dbReference type="ARBA" id="ARBA00022771"/>
    </source>
</evidence>
<keyword evidence="5" id="KW-1133">Transmembrane helix</keyword>